<evidence type="ECO:0000256" key="2">
    <source>
        <dbReference type="PIRNR" id="PIRNR004884"/>
    </source>
</evidence>
<proteinExistence type="inferred from homology"/>
<comment type="similarity">
    <text evidence="2">Belongs to the beta-RFA-P synthase family.</text>
</comment>
<dbReference type="SUPFAM" id="SSF54211">
    <property type="entry name" value="Ribosomal protein S5 domain 2-like"/>
    <property type="match status" value="1"/>
</dbReference>
<dbReference type="EC" id="2.4.2.54" evidence="2"/>
<dbReference type="InterPro" id="IPR013750">
    <property type="entry name" value="GHMP_kinase_C_dom"/>
</dbReference>
<gene>
    <name evidence="5" type="ORF">SCAL_001083</name>
</gene>
<dbReference type="GO" id="GO:0043793">
    <property type="term" value="F:beta-ribofuranosylaminobenzene 5'-phosphate synthase activity"/>
    <property type="evidence" value="ECO:0007669"/>
    <property type="project" value="UniProtKB-EC"/>
</dbReference>
<dbReference type="AlphaFoldDB" id="A0A1F2P8W5"/>
<dbReference type="PATRIC" id="fig|1838285.3.peg.1102"/>
<dbReference type="InterPro" id="IPR020568">
    <property type="entry name" value="Ribosomal_Su5_D2-typ_SF"/>
</dbReference>
<feature type="domain" description="GHMP kinase C-terminal" evidence="4">
    <location>
        <begin position="214"/>
        <end position="293"/>
    </location>
</feature>
<name>A0A1F2P8W5_9EURY</name>
<protein>
    <recommendedName>
        <fullName evidence="2">Beta-ribofuranosylaminobenzene 5'-phosphate synthase</fullName>
        <shortName evidence="2">Beta-RFA-P synthase</shortName>
        <ecNumber evidence="2">2.4.2.54</ecNumber>
    </recommendedName>
</protein>
<dbReference type="PIRSF" id="PIRSF004884">
    <property type="entry name" value="Sugar_kin_arch"/>
    <property type="match status" value="1"/>
</dbReference>
<comment type="catalytic activity">
    <reaction evidence="2">
        <text>5-phospho-alpha-D-ribose 1-diphosphate + 4-hydroxybenzoate + H(+) = 4-(beta-D-ribofuranosyl)phenol 5'-phosphate + CO2 + diphosphate</text>
        <dbReference type="Rhea" id="RHEA:48556"/>
        <dbReference type="ChEBI" id="CHEBI:15378"/>
        <dbReference type="ChEBI" id="CHEBI:16526"/>
        <dbReference type="ChEBI" id="CHEBI:17879"/>
        <dbReference type="ChEBI" id="CHEBI:33019"/>
        <dbReference type="ChEBI" id="CHEBI:58017"/>
        <dbReference type="ChEBI" id="CHEBI:82767"/>
        <dbReference type="EC" id="2.4.2.54"/>
    </reaction>
</comment>
<keyword evidence="1 2" id="KW-0808">Transferase</keyword>
<dbReference type="NCBIfam" id="TIGR00144">
    <property type="entry name" value="beta_RFAP_syn"/>
    <property type="match status" value="1"/>
</dbReference>
<keyword evidence="2" id="KW-0328">Glycosyltransferase</keyword>
<comment type="caution">
    <text evidence="5">The sequence shown here is derived from an EMBL/GenBank/DDBJ whole genome shotgun (WGS) entry which is preliminary data.</text>
</comment>
<dbReference type="PANTHER" id="PTHR20861:SF6">
    <property type="entry name" value="BETA-RIBOFURANOSYLPHENOL 5'-PHOSPHATE SYNTHASE"/>
    <property type="match status" value="1"/>
</dbReference>
<evidence type="ECO:0000256" key="1">
    <source>
        <dbReference type="ARBA" id="ARBA00022679"/>
    </source>
</evidence>
<dbReference type="UniPathway" id="UPA00065"/>
<comment type="subunit">
    <text evidence="2">Homodimer.</text>
</comment>
<dbReference type="EMBL" id="LYOS01000003">
    <property type="protein sequence ID" value="OFV67708.1"/>
    <property type="molecule type" value="Genomic_DNA"/>
</dbReference>
<dbReference type="Pfam" id="PF00288">
    <property type="entry name" value="GHMP_kinases_N"/>
    <property type="match status" value="1"/>
</dbReference>
<dbReference type="STRING" id="1838285.SCAL_001083"/>
<sequence>MIIESPSRLHLTLIDLNGNLGRVDGGIGVALKHPSLKVEISTAPSDQIPENLIPIVNLVRSKMNPDGCYKIELQESLPEHVGLGSKTQIMLSIAEGIRLIEGLDYTARELAMIAGRGGTSGIGVAAFERGGFILDGGHSIKVKPDFLPSRASDAPPPPILFQHPLAEEWYFVIAIPDVSRGAHGKREVNIFQKFCPIAEQEVEKLTRIIMMKILPSIIEEEIEPFGEGITAIQDLGFKKIECSLQDRIIKDLFEVLKSSSYGCGMSSFGPAVFGIVEGEAAAKDLKNEISEFLDGRGLEGEVIYSSANNIGHTVALQGNCIDYKK</sequence>
<dbReference type="Proteomes" id="UP000186940">
    <property type="component" value="Unassembled WGS sequence"/>
</dbReference>
<dbReference type="PANTHER" id="PTHR20861">
    <property type="entry name" value="HOMOSERINE/4-DIPHOSPHOCYTIDYL-2-C-METHYL-D-ERYTHRITOL KINASE"/>
    <property type="match status" value="1"/>
</dbReference>
<evidence type="ECO:0000259" key="3">
    <source>
        <dbReference type="Pfam" id="PF00288"/>
    </source>
</evidence>
<evidence type="ECO:0000259" key="4">
    <source>
        <dbReference type="Pfam" id="PF08544"/>
    </source>
</evidence>
<comment type="function">
    <text evidence="2">Catalyzes the condensation of 4-aminobenzoate (pABA) with 5-phospho-alpha-D-ribose 1-diphosphate (PRPP) to produce beta-ribofuranosylaminobenzene 5'-phosphate (beta-RFA-P).</text>
</comment>
<dbReference type="GO" id="GO:0005524">
    <property type="term" value="F:ATP binding"/>
    <property type="evidence" value="ECO:0007669"/>
    <property type="project" value="UniProtKB-UniRule"/>
</dbReference>
<reference evidence="5" key="1">
    <citation type="submission" date="2016-05" db="EMBL/GenBank/DDBJ databases">
        <title>Microbial consortia oxidize butane by reversing methanogenesis.</title>
        <authorList>
            <person name="Laso-Perez R."/>
            <person name="Richter M."/>
            <person name="Wegener G."/>
            <person name="Musat F."/>
        </authorList>
    </citation>
    <scope>NUCLEOTIDE SEQUENCE [LARGE SCALE GENOMIC DNA]</scope>
    <source>
        <strain evidence="5">BOX2</strain>
    </source>
</reference>
<dbReference type="InterPro" id="IPR006204">
    <property type="entry name" value="GHMP_kinase_N_dom"/>
</dbReference>
<accession>A0A1F2P8W5</accession>
<organism evidence="5 6">
    <name type="scientific">Candidatus Syntropharchaeum caldarium</name>
    <dbReference type="NCBI Taxonomy" id="1838285"/>
    <lineage>
        <taxon>Archaea</taxon>
        <taxon>Methanobacteriati</taxon>
        <taxon>Methanobacteriota</taxon>
        <taxon>Stenosarchaea group</taxon>
        <taxon>Methanomicrobia</taxon>
        <taxon>Methanosarcinales</taxon>
        <taxon>ANME-2 cluster</taxon>
        <taxon>Candidatus Syntropharchaeum</taxon>
    </lineage>
</organism>
<dbReference type="InterPro" id="IPR053442">
    <property type="entry name" value="Beta-RFA-P_synthase"/>
</dbReference>
<dbReference type="Pfam" id="PF08544">
    <property type="entry name" value="GHMP_kinases_C"/>
    <property type="match status" value="1"/>
</dbReference>
<evidence type="ECO:0000313" key="5">
    <source>
        <dbReference type="EMBL" id="OFV67708.1"/>
    </source>
</evidence>
<feature type="domain" description="GHMP kinase N-terminal" evidence="3">
    <location>
        <begin position="56"/>
        <end position="131"/>
    </location>
</feature>
<keyword evidence="6" id="KW-1185">Reference proteome</keyword>
<dbReference type="NCBIfam" id="NF040726">
    <property type="entry name" value="BetaRFA-P_synth"/>
    <property type="match status" value="1"/>
</dbReference>
<evidence type="ECO:0000313" key="6">
    <source>
        <dbReference type="Proteomes" id="UP000186940"/>
    </source>
</evidence>
<comment type="pathway">
    <text evidence="2">Cofactor biosynthesis; 5,6,7,8-tetrahydromethanopterin biosynthesis.</text>
</comment>
<dbReference type="InterPro" id="IPR004422">
    <property type="entry name" value="RFAP_synthase"/>
</dbReference>